<proteinExistence type="predicted"/>
<protein>
    <submittedName>
        <fullName evidence="1">Uncharacterized protein</fullName>
    </submittedName>
</protein>
<organism evidence="1 2">
    <name type="scientific">Zizania palustris</name>
    <name type="common">Northern wild rice</name>
    <dbReference type="NCBI Taxonomy" id="103762"/>
    <lineage>
        <taxon>Eukaryota</taxon>
        <taxon>Viridiplantae</taxon>
        <taxon>Streptophyta</taxon>
        <taxon>Embryophyta</taxon>
        <taxon>Tracheophyta</taxon>
        <taxon>Spermatophyta</taxon>
        <taxon>Magnoliopsida</taxon>
        <taxon>Liliopsida</taxon>
        <taxon>Poales</taxon>
        <taxon>Poaceae</taxon>
        <taxon>BOP clade</taxon>
        <taxon>Oryzoideae</taxon>
        <taxon>Oryzeae</taxon>
        <taxon>Zizaniinae</taxon>
        <taxon>Zizania</taxon>
    </lineage>
</organism>
<keyword evidence="2" id="KW-1185">Reference proteome</keyword>
<name>A0A8J5SSC6_ZIZPA</name>
<dbReference type="Proteomes" id="UP000729402">
    <property type="component" value="Unassembled WGS sequence"/>
</dbReference>
<dbReference type="AlphaFoldDB" id="A0A8J5SSC6"/>
<reference evidence="1" key="1">
    <citation type="journal article" date="2021" name="bioRxiv">
        <title>Whole Genome Assembly and Annotation of Northern Wild Rice, Zizania palustris L., Supports a Whole Genome Duplication in the Zizania Genus.</title>
        <authorList>
            <person name="Haas M."/>
            <person name="Kono T."/>
            <person name="Macchietto M."/>
            <person name="Millas R."/>
            <person name="McGilp L."/>
            <person name="Shao M."/>
            <person name="Duquette J."/>
            <person name="Hirsch C.N."/>
            <person name="Kimball J."/>
        </authorList>
    </citation>
    <scope>NUCLEOTIDE SEQUENCE</scope>
    <source>
        <tissue evidence="1">Fresh leaf tissue</tissue>
    </source>
</reference>
<gene>
    <name evidence="1" type="ORF">GUJ93_ZPchr0002g26348</name>
</gene>
<accession>A0A8J5SSC6</accession>
<reference evidence="1" key="2">
    <citation type="submission" date="2021-02" db="EMBL/GenBank/DDBJ databases">
        <authorList>
            <person name="Kimball J.A."/>
            <person name="Haas M.W."/>
            <person name="Macchietto M."/>
            <person name="Kono T."/>
            <person name="Duquette J."/>
            <person name="Shao M."/>
        </authorList>
    </citation>
    <scope>NUCLEOTIDE SEQUENCE</scope>
    <source>
        <tissue evidence="1">Fresh leaf tissue</tissue>
    </source>
</reference>
<dbReference type="EMBL" id="JAAALK010000287">
    <property type="protein sequence ID" value="KAG8060339.1"/>
    <property type="molecule type" value="Genomic_DNA"/>
</dbReference>
<evidence type="ECO:0000313" key="1">
    <source>
        <dbReference type="EMBL" id="KAG8060339.1"/>
    </source>
</evidence>
<comment type="caution">
    <text evidence="1">The sequence shown here is derived from an EMBL/GenBank/DDBJ whole genome shotgun (WGS) entry which is preliminary data.</text>
</comment>
<sequence>MGLRRHRHCATGARVAFFSSSRILVAEKSRTSLLVGVLSFDVWTTSFVGNESNDCGSDSCLAFVDIDVGSTTVVFLKDCTLLELAVVMAIEAPDPDGEVNRGLFKRGYFIWDEIFVRWIFSKEGLHWLVNNMLGNAAKQNKLCITSFITNYENKFVPVFVDGKIHTISC</sequence>
<evidence type="ECO:0000313" key="2">
    <source>
        <dbReference type="Proteomes" id="UP000729402"/>
    </source>
</evidence>